<evidence type="ECO:0000256" key="1">
    <source>
        <dbReference type="ARBA" id="ARBA00022741"/>
    </source>
</evidence>
<accession>A0A0N4WI84</accession>
<dbReference type="SMART" id="SM00487">
    <property type="entry name" value="DEXDc"/>
    <property type="match status" value="1"/>
</dbReference>
<feature type="region of interest" description="Disordered" evidence="5">
    <location>
        <begin position="34"/>
        <end position="73"/>
    </location>
</feature>
<feature type="compositionally biased region" description="Low complexity" evidence="5">
    <location>
        <begin position="47"/>
        <end position="58"/>
    </location>
</feature>
<dbReference type="PANTHER" id="PTHR47961:SF6">
    <property type="entry name" value="DNA-DIRECTED DNA POLYMERASE"/>
    <property type="match status" value="1"/>
</dbReference>
<keyword evidence="2" id="KW-0378">Hydrolase</keyword>
<feature type="region of interest" description="Disordered" evidence="5">
    <location>
        <begin position="86"/>
        <end position="148"/>
    </location>
</feature>
<dbReference type="Pfam" id="PF00270">
    <property type="entry name" value="DEAD"/>
    <property type="match status" value="1"/>
</dbReference>
<dbReference type="GO" id="GO:0016787">
    <property type="term" value="F:hydrolase activity"/>
    <property type="evidence" value="ECO:0007669"/>
    <property type="project" value="UniProtKB-KW"/>
</dbReference>
<dbReference type="GO" id="GO:0005524">
    <property type="term" value="F:ATP binding"/>
    <property type="evidence" value="ECO:0007669"/>
    <property type="project" value="UniProtKB-KW"/>
</dbReference>
<evidence type="ECO:0000256" key="5">
    <source>
        <dbReference type="SAM" id="MobiDB-lite"/>
    </source>
</evidence>
<feature type="compositionally biased region" description="Basic residues" evidence="5">
    <location>
        <begin position="108"/>
        <end position="119"/>
    </location>
</feature>
<keyword evidence="4" id="KW-0067">ATP-binding</keyword>
<evidence type="ECO:0000313" key="8">
    <source>
        <dbReference type="EMBL" id="VDO40742.1"/>
    </source>
</evidence>
<dbReference type="Pfam" id="PF00271">
    <property type="entry name" value="Helicase_C"/>
    <property type="match status" value="1"/>
</dbReference>
<dbReference type="InterPro" id="IPR001650">
    <property type="entry name" value="Helicase_C-like"/>
</dbReference>
<keyword evidence="1" id="KW-0547">Nucleotide-binding</keyword>
<dbReference type="WBParaSite" id="HPLM_0001065101-mRNA-1">
    <property type="protein sequence ID" value="HPLM_0001065101-mRNA-1"/>
    <property type="gene ID" value="HPLM_0001065101"/>
</dbReference>
<gene>
    <name evidence="8" type="ORF">HPLM_LOCUS10643</name>
</gene>
<dbReference type="AlphaFoldDB" id="A0A0N4WI84"/>
<reference evidence="8 9" key="2">
    <citation type="submission" date="2018-11" db="EMBL/GenBank/DDBJ databases">
        <authorList>
            <consortium name="Pathogen Informatics"/>
        </authorList>
    </citation>
    <scope>NUCLEOTIDE SEQUENCE [LARGE SCALE GENOMIC DNA]</scope>
    <source>
        <strain evidence="8 9">MHpl1</strain>
    </source>
</reference>
<dbReference type="GO" id="GO:0003676">
    <property type="term" value="F:nucleic acid binding"/>
    <property type="evidence" value="ECO:0007669"/>
    <property type="project" value="InterPro"/>
</dbReference>
<organism evidence="10">
    <name type="scientific">Haemonchus placei</name>
    <name type="common">Barber's pole worm</name>
    <dbReference type="NCBI Taxonomy" id="6290"/>
    <lineage>
        <taxon>Eukaryota</taxon>
        <taxon>Metazoa</taxon>
        <taxon>Ecdysozoa</taxon>
        <taxon>Nematoda</taxon>
        <taxon>Chromadorea</taxon>
        <taxon>Rhabditida</taxon>
        <taxon>Rhabditina</taxon>
        <taxon>Rhabditomorpha</taxon>
        <taxon>Strongyloidea</taxon>
        <taxon>Trichostrongylidae</taxon>
        <taxon>Haemonchus</taxon>
    </lineage>
</organism>
<evidence type="ECO:0000313" key="9">
    <source>
        <dbReference type="Proteomes" id="UP000268014"/>
    </source>
</evidence>
<dbReference type="EMBL" id="UZAF01017348">
    <property type="protein sequence ID" value="VDO40742.1"/>
    <property type="molecule type" value="Genomic_DNA"/>
</dbReference>
<dbReference type="PANTHER" id="PTHR47961">
    <property type="entry name" value="DNA POLYMERASE THETA, PUTATIVE (AFU_ORTHOLOGUE AFUA_1G05260)-RELATED"/>
    <property type="match status" value="1"/>
</dbReference>
<feature type="compositionally biased region" description="Acidic residues" evidence="5">
    <location>
        <begin position="93"/>
        <end position="102"/>
    </location>
</feature>
<keyword evidence="9" id="KW-1185">Reference proteome</keyword>
<feature type="domain" description="Helicase ATP-binding" evidence="6">
    <location>
        <begin position="229"/>
        <end position="418"/>
    </location>
</feature>
<protein>
    <submittedName>
        <fullName evidence="10">DNA polymerase theta</fullName>
    </submittedName>
</protein>
<evidence type="ECO:0000256" key="4">
    <source>
        <dbReference type="ARBA" id="ARBA00022840"/>
    </source>
</evidence>
<evidence type="ECO:0000313" key="10">
    <source>
        <dbReference type="WBParaSite" id="HPLM_0001065101-mRNA-1"/>
    </source>
</evidence>
<dbReference type="STRING" id="6290.A0A0N4WI84"/>
<proteinExistence type="predicted"/>
<dbReference type="Proteomes" id="UP000268014">
    <property type="component" value="Unassembled WGS sequence"/>
</dbReference>
<dbReference type="InterPro" id="IPR050474">
    <property type="entry name" value="Hel308_SKI2-like"/>
</dbReference>
<dbReference type="PROSITE" id="PS51194">
    <property type="entry name" value="HELICASE_CTER"/>
    <property type="match status" value="1"/>
</dbReference>
<dbReference type="PROSITE" id="PS51192">
    <property type="entry name" value="HELICASE_ATP_BIND_1"/>
    <property type="match status" value="1"/>
</dbReference>
<dbReference type="CDD" id="cd18795">
    <property type="entry name" value="SF2_C_Ski2"/>
    <property type="match status" value="1"/>
</dbReference>
<feature type="domain" description="Helicase C-terminal" evidence="7">
    <location>
        <begin position="461"/>
        <end position="652"/>
    </location>
</feature>
<evidence type="ECO:0000259" key="6">
    <source>
        <dbReference type="PROSITE" id="PS51192"/>
    </source>
</evidence>
<dbReference type="GO" id="GO:0004386">
    <property type="term" value="F:helicase activity"/>
    <property type="evidence" value="ECO:0007669"/>
    <property type="project" value="UniProtKB-KW"/>
</dbReference>
<dbReference type="Gene3D" id="3.40.50.300">
    <property type="entry name" value="P-loop containing nucleotide triphosphate hydrolases"/>
    <property type="match status" value="2"/>
</dbReference>
<dbReference type="SMART" id="SM00490">
    <property type="entry name" value="HELICc"/>
    <property type="match status" value="1"/>
</dbReference>
<evidence type="ECO:0000259" key="7">
    <source>
        <dbReference type="PROSITE" id="PS51194"/>
    </source>
</evidence>
<name>A0A0N4WI84_HAEPC</name>
<keyword evidence="3" id="KW-0347">Helicase</keyword>
<dbReference type="InterPro" id="IPR011545">
    <property type="entry name" value="DEAD/DEAH_box_helicase_dom"/>
</dbReference>
<reference evidence="10" key="1">
    <citation type="submission" date="2017-02" db="UniProtKB">
        <authorList>
            <consortium name="WormBaseParasite"/>
        </authorList>
    </citation>
    <scope>IDENTIFICATION</scope>
</reference>
<sequence length="652" mass="73283">MNLVTLVSTSKVIDSSAVDEMKQLRNDIDRMREIKQEPEKRKHGMGRSRSSSCMERMSPVTLTTEEERRTRSSRHVLRDRFGNVKNPIKEVEPGSEDEDESLLDVTHHARRKSHRKRSTRIVTDLSPIPDLSRCQEPDEPVSPRSRRLSRMLHKAPSPLEDIPEKENAMDQTFILERPSTDSSDCKDPGPGMDSDMRKSFPAWTPPEIVAAYSEKNINYLFEWQSDVVEFAEANPCNIVYSAPTSAGKSIVAELIGGFYFVVLFSFFVNENFTALRLALTGRKVLFLLPYISVARERLHFLQRAWRRVDVQVAAFVGAQSAPSREWTAAVCTTEKANSLINHAILDGHMTEIGTHIIDELHMVYDSSRGGVLESLCAKIILWNSRNPSSAVRIIGMSATLENLEEVGLWLNAKVIATHFRPVELHERLCYGGRIKDLKSDTHIRDVPKRFRVAGDPECVLGLAAEGLFFRKLVLVFCSSKAEVEKVALDLAKILDEIYRSNQVIASRLDRAALYQIRMNLEQCAGTVDTVLAQTLPRGVAFHHAGLTAEEREYIEDGFRSGVIMVLVATSTLSSGVNLPASRVVIKAQTRGPAAINAITYKQMSGRAGRLGQVEIGKSYDYSVHLLTCVICESWMLLTIRGTRMSHFWSRIR</sequence>
<evidence type="ECO:0000256" key="3">
    <source>
        <dbReference type="ARBA" id="ARBA00022806"/>
    </source>
</evidence>
<dbReference type="InterPro" id="IPR014001">
    <property type="entry name" value="Helicase_ATP-bd"/>
</dbReference>
<dbReference type="OrthoDB" id="2320933at2759"/>
<dbReference type="InterPro" id="IPR027417">
    <property type="entry name" value="P-loop_NTPase"/>
</dbReference>
<evidence type="ECO:0000256" key="2">
    <source>
        <dbReference type="ARBA" id="ARBA00022801"/>
    </source>
</evidence>
<dbReference type="OMA" id="QYGNFIF"/>
<dbReference type="SUPFAM" id="SSF52540">
    <property type="entry name" value="P-loop containing nucleoside triphosphate hydrolases"/>
    <property type="match status" value="2"/>
</dbReference>